<dbReference type="GO" id="GO:0003677">
    <property type="term" value="F:DNA binding"/>
    <property type="evidence" value="ECO:0007669"/>
    <property type="project" value="UniProtKB-KW"/>
</dbReference>
<dbReference type="EMBL" id="SGXE01000002">
    <property type="protein sequence ID" value="RZS93380.1"/>
    <property type="molecule type" value="Genomic_DNA"/>
</dbReference>
<dbReference type="SUPFAM" id="SSF46785">
    <property type="entry name" value="Winged helix' DNA-binding domain"/>
    <property type="match status" value="1"/>
</dbReference>
<keyword evidence="1" id="KW-0805">Transcription regulation</keyword>
<dbReference type="GO" id="GO:0003700">
    <property type="term" value="F:DNA-binding transcription factor activity"/>
    <property type="evidence" value="ECO:0007669"/>
    <property type="project" value="InterPro"/>
</dbReference>
<evidence type="ECO:0000256" key="1">
    <source>
        <dbReference type="ARBA" id="ARBA00023015"/>
    </source>
</evidence>
<dbReference type="PANTHER" id="PTHR42756:SF1">
    <property type="entry name" value="TRANSCRIPTIONAL REPRESSOR OF EMRAB OPERON"/>
    <property type="match status" value="1"/>
</dbReference>
<feature type="domain" description="HTH marR-type" evidence="4">
    <location>
        <begin position="7"/>
        <end position="141"/>
    </location>
</feature>
<keyword evidence="3" id="KW-0804">Transcription</keyword>
<dbReference type="Pfam" id="PF01047">
    <property type="entry name" value="MarR"/>
    <property type="match status" value="1"/>
</dbReference>
<reference evidence="5 6" key="1">
    <citation type="submission" date="2019-02" db="EMBL/GenBank/DDBJ databases">
        <title>Genomic Encyclopedia of Type Strains, Phase IV (KMG-IV): sequencing the most valuable type-strain genomes for metagenomic binning, comparative biology and taxonomic classification.</title>
        <authorList>
            <person name="Goeker M."/>
        </authorList>
    </citation>
    <scope>NUCLEOTIDE SEQUENCE [LARGE SCALE GENOMIC DNA]</scope>
    <source>
        <strain evidence="5 6">DSM 17196</strain>
    </source>
</reference>
<dbReference type="AlphaFoldDB" id="A0A4Q7P1X3"/>
<sequence>MEIQHPSETIFHAIESAIKAYRKYAQQKISEQIEGITLDQSLALIYIKKHPELTQNELAELLFKDNASLTRMIKLMVKNGFVTRTINDEDLRRYKLTLTKKAEIIVAKLPQIIQSNRATALDGITLADQEVVKELLHDIKNNCKI</sequence>
<dbReference type="InterPro" id="IPR036390">
    <property type="entry name" value="WH_DNA-bd_sf"/>
</dbReference>
<protein>
    <submittedName>
        <fullName evidence="5">DNA-binding MarR family transcriptional regulator</fullName>
    </submittedName>
</protein>
<name>A0A4Q7P1X3_9FLAO</name>
<organism evidence="5 6">
    <name type="scientific">Aquimarina brevivitae</name>
    <dbReference type="NCBI Taxonomy" id="323412"/>
    <lineage>
        <taxon>Bacteria</taxon>
        <taxon>Pseudomonadati</taxon>
        <taxon>Bacteroidota</taxon>
        <taxon>Flavobacteriia</taxon>
        <taxon>Flavobacteriales</taxon>
        <taxon>Flavobacteriaceae</taxon>
        <taxon>Aquimarina</taxon>
    </lineage>
</organism>
<dbReference type="PANTHER" id="PTHR42756">
    <property type="entry name" value="TRANSCRIPTIONAL REGULATOR, MARR"/>
    <property type="match status" value="1"/>
</dbReference>
<dbReference type="Gene3D" id="1.10.10.10">
    <property type="entry name" value="Winged helix-like DNA-binding domain superfamily/Winged helix DNA-binding domain"/>
    <property type="match status" value="1"/>
</dbReference>
<dbReference type="RefSeq" id="WP_130286514.1">
    <property type="nucleotide sequence ID" value="NZ_SGXE01000002.1"/>
</dbReference>
<keyword evidence="6" id="KW-1185">Reference proteome</keyword>
<evidence type="ECO:0000256" key="2">
    <source>
        <dbReference type="ARBA" id="ARBA00023125"/>
    </source>
</evidence>
<dbReference type="PROSITE" id="PS50995">
    <property type="entry name" value="HTH_MARR_2"/>
    <property type="match status" value="1"/>
</dbReference>
<comment type="caution">
    <text evidence="5">The sequence shown here is derived from an EMBL/GenBank/DDBJ whole genome shotgun (WGS) entry which is preliminary data.</text>
</comment>
<evidence type="ECO:0000313" key="6">
    <source>
        <dbReference type="Proteomes" id="UP000292262"/>
    </source>
</evidence>
<dbReference type="PRINTS" id="PR00598">
    <property type="entry name" value="HTHMARR"/>
</dbReference>
<gene>
    <name evidence="5" type="ORF">EV197_1958</name>
</gene>
<evidence type="ECO:0000256" key="3">
    <source>
        <dbReference type="ARBA" id="ARBA00023163"/>
    </source>
</evidence>
<dbReference type="Proteomes" id="UP000292262">
    <property type="component" value="Unassembled WGS sequence"/>
</dbReference>
<proteinExistence type="predicted"/>
<dbReference type="OrthoDB" id="5327581at2"/>
<accession>A0A4Q7P1X3</accession>
<evidence type="ECO:0000313" key="5">
    <source>
        <dbReference type="EMBL" id="RZS93380.1"/>
    </source>
</evidence>
<dbReference type="InterPro" id="IPR000835">
    <property type="entry name" value="HTH_MarR-typ"/>
</dbReference>
<evidence type="ECO:0000259" key="4">
    <source>
        <dbReference type="PROSITE" id="PS50995"/>
    </source>
</evidence>
<keyword evidence="2 5" id="KW-0238">DNA-binding</keyword>
<dbReference type="SMART" id="SM00347">
    <property type="entry name" value="HTH_MARR"/>
    <property type="match status" value="1"/>
</dbReference>
<dbReference type="InterPro" id="IPR036388">
    <property type="entry name" value="WH-like_DNA-bd_sf"/>
</dbReference>